<keyword evidence="1" id="KW-1185">Reference proteome</keyword>
<dbReference type="AlphaFoldDB" id="A0A914ZBA4"/>
<proteinExistence type="predicted"/>
<dbReference type="WBParaSite" id="PSU_v2.g9200.t1">
    <property type="protein sequence ID" value="PSU_v2.g9200.t1"/>
    <property type="gene ID" value="PSU_v2.g9200"/>
</dbReference>
<sequence length="113" mass="13568">MLTTDRLKWGFTVDESGLLDNNNNNQLGEVYFIDYTAQSQMDICENSIKIPVQPSYWKKWTNNNLLKILQVYNHVVNGFTIEEREYQFFIDFIKTDFNVEVRFFIFWSFKTEA</sequence>
<accession>A0A914ZBA4</accession>
<reference evidence="2" key="1">
    <citation type="submission" date="2022-11" db="UniProtKB">
        <authorList>
            <consortium name="WormBaseParasite"/>
        </authorList>
    </citation>
    <scope>IDENTIFICATION</scope>
</reference>
<name>A0A914ZBA4_9BILA</name>
<protein>
    <submittedName>
        <fullName evidence="2">Uncharacterized protein</fullName>
    </submittedName>
</protein>
<evidence type="ECO:0000313" key="2">
    <source>
        <dbReference type="WBParaSite" id="PSU_v2.g9200.t1"/>
    </source>
</evidence>
<dbReference type="Proteomes" id="UP000887577">
    <property type="component" value="Unplaced"/>
</dbReference>
<evidence type="ECO:0000313" key="1">
    <source>
        <dbReference type="Proteomes" id="UP000887577"/>
    </source>
</evidence>
<organism evidence="1 2">
    <name type="scientific">Panagrolaimus superbus</name>
    <dbReference type="NCBI Taxonomy" id="310955"/>
    <lineage>
        <taxon>Eukaryota</taxon>
        <taxon>Metazoa</taxon>
        <taxon>Ecdysozoa</taxon>
        <taxon>Nematoda</taxon>
        <taxon>Chromadorea</taxon>
        <taxon>Rhabditida</taxon>
        <taxon>Tylenchina</taxon>
        <taxon>Panagrolaimomorpha</taxon>
        <taxon>Panagrolaimoidea</taxon>
        <taxon>Panagrolaimidae</taxon>
        <taxon>Panagrolaimus</taxon>
    </lineage>
</organism>